<evidence type="ECO:0000313" key="6">
    <source>
        <dbReference type="Proteomes" id="UP000318199"/>
    </source>
</evidence>
<keyword evidence="3" id="KW-0804">Transcription</keyword>
<dbReference type="Pfam" id="PF02311">
    <property type="entry name" value="AraC_binding"/>
    <property type="match status" value="1"/>
</dbReference>
<evidence type="ECO:0000256" key="1">
    <source>
        <dbReference type="ARBA" id="ARBA00023015"/>
    </source>
</evidence>
<keyword evidence="6" id="KW-1185">Reference proteome</keyword>
<dbReference type="InterPro" id="IPR018060">
    <property type="entry name" value="HTH_AraC"/>
</dbReference>
<dbReference type="InterPro" id="IPR003313">
    <property type="entry name" value="AraC-bd"/>
</dbReference>
<keyword evidence="1" id="KW-0805">Transcription regulation</keyword>
<dbReference type="PROSITE" id="PS01124">
    <property type="entry name" value="HTH_ARAC_FAMILY_2"/>
    <property type="match status" value="1"/>
</dbReference>
<dbReference type="InterPro" id="IPR050204">
    <property type="entry name" value="AraC_XylS_family_regulators"/>
</dbReference>
<sequence>MTPAPLHRSQVWGSPWPGIHAAQIWSGRHYGRHAHDFYGVGVLEQGAQRSSSGRLTVDAHAGDVLAHNPGEVHDGRPLHCEARAWRMVYFEPEAMAALAAETNGGAAEMALALPVMSDAPLQQAWRRLLGDLARWQAGACDALPCDESLVLAAHQLLGRHAAPPRAPASAAANLERARQRLGDDLAHAPALSELAQIAGLSRYQLLRRFAAAYGVTPHAWLLQRRAERARALIANGSSVTQAAGATGFADQSHMTRIFTRHFGFTPGAWQRARRPQ</sequence>
<dbReference type="GO" id="GO:0003700">
    <property type="term" value="F:DNA-binding transcription factor activity"/>
    <property type="evidence" value="ECO:0007669"/>
    <property type="project" value="InterPro"/>
</dbReference>
<dbReference type="OrthoDB" id="3631840at2"/>
<comment type="caution">
    <text evidence="5">The sequence shown here is derived from an EMBL/GenBank/DDBJ whole genome shotgun (WGS) entry which is preliminary data.</text>
</comment>
<dbReference type="PANTHER" id="PTHR46796">
    <property type="entry name" value="HTH-TYPE TRANSCRIPTIONAL ACTIVATOR RHAS-RELATED"/>
    <property type="match status" value="1"/>
</dbReference>
<dbReference type="Gene3D" id="1.10.10.60">
    <property type="entry name" value="Homeodomain-like"/>
    <property type="match status" value="2"/>
</dbReference>
<name>A0A562ZLJ4_9BURK</name>
<gene>
    <name evidence="5" type="ORF">FN976_19320</name>
</gene>
<evidence type="ECO:0000259" key="4">
    <source>
        <dbReference type="PROSITE" id="PS01124"/>
    </source>
</evidence>
<dbReference type="Proteomes" id="UP000318199">
    <property type="component" value="Unassembled WGS sequence"/>
</dbReference>
<dbReference type="Pfam" id="PF12833">
    <property type="entry name" value="HTH_18"/>
    <property type="match status" value="1"/>
</dbReference>
<dbReference type="RefSeq" id="WP_145894698.1">
    <property type="nucleotide sequence ID" value="NZ_VOBQ01000015.1"/>
</dbReference>
<feature type="domain" description="HTH araC/xylS-type" evidence="4">
    <location>
        <begin position="175"/>
        <end position="272"/>
    </location>
</feature>
<proteinExistence type="predicted"/>
<dbReference type="InterPro" id="IPR009057">
    <property type="entry name" value="Homeodomain-like_sf"/>
</dbReference>
<evidence type="ECO:0000313" key="5">
    <source>
        <dbReference type="EMBL" id="TWO69440.1"/>
    </source>
</evidence>
<evidence type="ECO:0000256" key="3">
    <source>
        <dbReference type="ARBA" id="ARBA00023163"/>
    </source>
</evidence>
<protein>
    <submittedName>
        <fullName evidence="5">AraC family transcriptional regulator</fullName>
    </submittedName>
</protein>
<dbReference type="PANTHER" id="PTHR46796:SF2">
    <property type="entry name" value="TRANSCRIPTIONAL REGULATORY PROTEIN"/>
    <property type="match status" value="1"/>
</dbReference>
<evidence type="ECO:0000256" key="2">
    <source>
        <dbReference type="ARBA" id="ARBA00023125"/>
    </source>
</evidence>
<dbReference type="AlphaFoldDB" id="A0A562ZLJ4"/>
<dbReference type="SUPFAM" id="SSF46689">
    <property type="entry name" value="Homeodomain-like"/>
    <property type="match status" value="2"/>
</dbReference>
<dbReference type="EMBL" id="VOBQ01000015">
    <property type="protein sequence ID" value="TWO69440.1"/>
    <property type="molecule type" value="Genomic_DNA"/>
</dbReference>
<dbReference type="InterPro" id="IPR037923">
    <property type="entry name" value="HTH-like"/>
</dbReference>
<dbReference type="SMART" id="SM00342">
    <property type="entry name" value="HTH_ARAC"/>
    <property type="match status" value="1"/>
</dbReference>
<accession>A0A562ZLJ4</accession>
<organism evidence="5 6">
    <name type="scientific">Caenimonas sedimenti</name>
    <dbReference type="NCBI Taxonomy" id="2596921"/>
    <lineage>
        <taxon>Bacteria</taxon>
        <taxon>Pseudomonadati</taxon>
        <taxon>Pseudomonadota</taxon>
        <taxon>Betaproteobacteria</taxon>
        <taxon>Burkholderiales</taxon>
        <taxon>Comamonadaceae</taxon>
        <taxon>Caenimonas</taxon>
    </lineage>
</organism>
<keyword evidence="2" id="KW-0238">DNA-binding</keyword>
<reference evidence="5 6" key="1">
    <citation type="submission" date="2019-07" db="EMBL/GenBank/DDBJ databases">
        <title>Caenimonas sedimenti sp. nov., isolated from activated sludge.</title>
        <authorList>
            <person name="Xu J."/>
        </authorList>
    </citation>
    <scope>NUCLEOTIDE SEQUENCE [LARGE SCALE GENOMIC DNA]</scope>
    <source>
        <strain evidence="5 6">HX-9-20</strain>
    </source>
</reference>
<dbReference type="GO" id="GO:0043565">
    <property type="term" value="F:sequence-specific DNA binding"/>
    <property type="evidence" value="ECO:0007669"/>
    <property type="project" value="InterPro"/>
</dbReference>
<dbReference type="SUPFAM" id="SSF51215">
    <property type="entry name" value="Regulatory protein AraC"/>
    <property type="match status" value="1"/>
</dbReference>